<dbReference type="GO" id="GO:0003677">
    <property type="term" value="F:DNA binding"/>
    <property type="evidence" value="ECO:0007669"/>
    <property type="project" value="InterPro"/>
</dbReference>
<dbReference type="Gene3D" id="1.20.272.10">
    <property type="match status" value="1"/>
</dbReference>
<dbReference type="STRING" id="1035.BN961_01394"/>
<gene>
    <name evidence="1" type="ORF">BN961_01394</name>
</gene>
<accession>A0A090MNZ3</accession>
<evidence type="ECO:0000313" key="2">
    <source>
        <dbReference type="Proteomes" id="UP000035762"/>
    </source>
</evidence>
<organism evidence="1 2">
    <name type="scientific">Afipia felis</name>
    <name type="common">Cat scratch disease bacillus</name>
    <dbReference type="NCBI Taxonomy" id="1035"/>
    <lineage>
        <taxon>Bacteria</taxon>
        <taxon>Pseudomonadati</taxon>
        <taxon>Pseudomonadota</taxon>
        <taxon>Alphaproteobacteria</taxon>
        <taxon>Hyphomicrobiales</taxon>
        <taxon>Nitrobacteraceae</taxon>
        <taxon>Afipia</taxon>
    </lineage>
</organism>
<comment type="caution">
    <text evidence="1">The sequence shown here is derived from an EMBL/GenBank/DDBJ whole genome shotgun (WGS) entry which is preliminary data.</text>
</comment>
<name>A0A090MNZ3_AFIFE</name>
<reference evidence="1 2" key="1">
    <citation type="journal article" date="2014" name="Genome Announc.">
        <title>Genome Sequence of Afipia felis Strain 76713, Isolated in Hospital Water Using an Amoeba Co-Culture Procedure.</title>
        <authorList>
            <person name="Benamar S."/>
            <person name="La Scola B."/>
            <person name="Croce O."/>
        </authorList>
    </citation>
    <scope>NUCLEOTIDE SEQUENCE [LARGE SCALE GENOMIC DNA]</scope>
    <source>
        <strain evidence="1 2">76713</strain>
    </source>
</reference>
<keyword evidence="2" id="KW-1185">Reference proteome</keyword>
<proteinExistence type="predicted"/>
<dbReference type="SUPFAM" id="SSF48019">
    <property type="entry name" value="post-AAA+ oligomerization domain-like"/>
    <property type="match status" value="1"/>
</dbReference>
<dbReference type="InterPro" id="IPR008921">
    <property type="entry name" value="DNA_pol3_clamp-load_cplx_C"/>
</dbReference>
<dbReference type="RefSeq" id="WP_009339553.1">
    <property type="nucleotide sequence ID" value="NZ_CCAZ020000001.1"/>
</dbReference>
<dbReference type="Proteomes" id="UP000035762">
    <property type="component" value="Unassembled WGS sequence"/>
</dbReference>
<evidence type="ECO:0000313" key="1">
    <source>
        <dbReference type="EMBL" id="CEG07987.1"/>
    </source>
</evidence>
<dbReference type="AlphaFoldDB" id="A0A090MNZ3"/>
<dbReference type="GO" id="GO:0006260">
    <property type="term" value="P:DNA replication"/>
    <property type="evidence" value="ECO:0007669"/>
    <property type="project" value="InterPro"/>
</dbReference>
<protein>
    <submittedName>
        <fullName evidence="1">Uncharacterized protein</fullName>
    </submittedName>
</protein>
<dbReference type="EMBL" id="CCAZ020000001">
    <property type="protein sequence ID" value="CEG07987.1"/>
    <property type="molecule type" value="Genomic_DNA"/>
</dbReference>
<sequence length="336" mass="37367">MTLDHPDLKTFDAYGDDVIIDQWLANSLLQKAIRRGDVLSAERAALIFYRSCGSAIWRRFIIIAFEDIGIADLGVVTEVTELAANSKMRRAVGGNQTVIRYLARSLALAIKSRSAEHLITSVLHHPRLPHREALQCSVWVALDHAKQVLTAAGNGMDGLPSDLEQISDLGLRRSGEAIVQMTPVLWKSVLEAKLPMSIERREIPEARRGGLPLYALDKHTRKGRLAIRQFVRDIPEIRNALAHTVKHSMRNNAAYMIAFYTDAVPLAEKLVWPGAQELEQLGLEADMYKVGVNPTDIAPLLAIFSKFQSELDDARARTLSTSVTDLPLFKMTASVR</sequence>